<feature type="domain" description="CheB-type methylesterase" evidence="7">
    <location>
        <begin position="174"/>
        <end position="368"/>
    </location>
</feature>
<dbReference type="Gene3D" id="3.40.50.180">
    <property type="entry name" value="Methylesterase CheB, C-terminal domain"/>
    <property type="match status" value="1"/>
</dbReference>
<dbReference type="InterPro" id="IPR035909">
    <property type="entry name" value="CheB_C"/>
</dbReference>
<evidence type="ECO:0000313" key="8">
    <source>
        <dbReference type="EMBL" id="RID87150.1"/>
    </source>
</evidence>
<comment type="catalytic activity">
    <reaction evidence="3">
        <text>L-glutaminyl-[protein] + H2O = L-glutamyl-[protein] + NH4(+)</text>
        <dbReference type="Rhea" id="RHEA:16441"/>
        <dbReference type="Rhea" id="RHEA-COMP:10207"/>
        <dbReference type="Rhea" id="RHEA-COMP:10208"/>
        <dbReference type="ChEBI" id="CHEBI:15377"/>
        <dbReference type="ChEBI" id="CHEBI:28938"/>
        <dbReference type="ChEBI" id="CHEBI:29973"/>
        <dbReference type="ChEBI" id="CHEBI:30011"/>
        <dbReference type="EC" id="3.5.1.44"/>
    </reaction>
</comment>
<evidence type="ECO:0000256" key="4">
    <source>
        <dbReference type="PROSITE-ProRule" id="PRU00050"/>
    </source>
</evidence>
<dbReference type="GO" id="GO:0006935">
    <property type="term" value="P:chemotaxis"/>
    <property type="evidence" value="ECO:0007669"/>
    <property type="project" value="UniProtKB-UniRule"/>
</dbReference>
<comment type="domain">
    <text evidence="3">Contains a C-terminal catalytic domain, and an N-terminal region which modulates catalytic activity.</text>
</comment>
<evidence type="ECO:0000313" key="9">
    <source>
        <dbReference type="Proteomes" id="UP000266016"/>
    </source>
</evidence>
<dbReference type="EMBL" id="QWVS01000013">
    <property type="protein sequence ID" value="RID87150.1"/>
    <property type="molecule type" value="Genomic_DNA"/>
</dbReference>
<dbReference type="CDD" id="cd16432">
    <property type="entry name" value="CheB_Rec"/>
    <property type="match status" value="1"/>
</dbReference>
<dbReference type="InterPro" id="IPR001789">
    <property type="entry name" value="Sig_transdc_resp-reg_receiver"/>
</dbReference>
<sequence length="368" mass="39886">MKKIKVLVVDDSAFMRKLIAEFLTEDSRLEVVGSARNGQEAISKIQSLRPDVVTLDVEMPIMNGLEALGEIMKDCPTPVVMLSSTTKEGAENTLIAMQNGAFDFIAKPSGAISLDLYKVKQEIIDKVVAASRANVHKLQKNAGEIQRNLSGCKKYSKIESEVSVVSSYAIRDRVYRSKKIVLIGTSTGGPRALQTVLTNLPQSINAPILVVQHMPPGFTKSLAERLDSLCHIHVKEAEDGELIQKGTAYIAPGGFHLKVRKIGTGLAIVLEQSEPRNGHRPSVDVMFESVASELIDFTKTAVIMTGMGSDGANGLTELKKKGQVKAIAESQETSIVFGMPKAAIATHLIDNVENVENIAKTIVKYCES</sequence>
<comment type="similarity">
    <text evidence="3">Belongs to the CheB family.</text>
</comment>
<dbReference type="PANTHER" id="PTHR42872:SF3">
    <property type="entry name" value="PROTEIN-GLUTAMATE METHYLESTERASE_PROTEIN-GLUTAMINE GLUTAMINASE 1"/>
    <property type="match status" value="1"/>
</dbReference>
<keyword evidence="3 5" id="KW-0597">Phosphoprotein</keyword>
<dbReference type="CDD" id="cd17541">
    <property type="entry name" value="REC_CheB-like"/>
    <property type="match status" value="1"/>
</dbReference>
<evidence type="ECO:0000256" key="3">
    <source>
        <dbReference type="HAMAP-Rule" id="MF_00099"/>
    </source>
</evidence>
<dbReference type="PROSITE" id="PS50122">
    <property type="entry name" value="CHEB"/>
    <property type="match status" value="1"/>
</dbReference>
<gene>
    <name evidence="3" type="primary">cheB</name>
    <name evidence="8" type="ORF">D1953_07515</name>
</gene>
<feature type="active site" evidence="3 4">
    <location>
        <position position="310"/>
    </location>
</feature>
<dbReference type="Pfam" id="PF01339">
    <property type="entry name" value="CheB_methylest"/>
    <property type="match status" value="1"/>
</dbReference>
<keyword evidence="9" id="KW-1185">Reference proteome</keyword>
<dbReference type="Proteomes" id="UP000266016">
    <property type="component" value="Unassembled WGS sequence"/>
</dbReference>
<comment type="PTM">
    <text evidence="3">Phosphorylated by CheA. Phosphorylation of the N-terminal regulatory domain activates the methylesterase activity.</text>
</comment>
<evidence type="ECO:0000259" key="6">
    <source>
        <dbReference type="PROSITE" id="PS50110"/>
    </source>
</evidence>
<dbReference type="AlphaFoldDB" id="A0A398BHI6"/>
<dbReference type="PROSITE" id="PS50110">
    <property type="entry name" value="RESPONSE_REGULATORY"/>
    <property type="match status" value="1"/>
</dbReference>
<comment type="subcellular location">
    <subcellularLocation>
        <location evidence="3">Cytoplasm</location>
    </subcellularLocation>
</comment>
<dbReference type="SUPFAM" id="SSF52172">
    <property type="entry name" value="CheY-like"/>
    <property type="match status" value="1"/>
</dbReference>
<dbReference type="EC" id="3.5.1.44" evidence="3"/>
<feature type="domain" description="Response regulatory" evidence="6">
    <location>
        <begin position="5"/>
        <end position="122"/>
    </location>
</feature>
<accession>A0A398BHI6</accession>
<dbReference type="InterPro" id="IPR008248">
    <property type="entry name" value="CheB-like"/>
</dbReference>
<feature type="modified residue" description="4-aspartylphosphate" evidence="3 5">
    <location>
        <position position="56"/>
    </location>
</feature>
<reference evidence="8 9" key="1">
    <citation type="submission" date="2018-08" db="EMBL/GenBank/DDBJ databases">
        <title>Bacillus jemisoniae sp. nov., Bacillus chryseoplanitiae sp. nov., Bacillus resnikiae sp. nov., and Bacillus frankliniae sp. nov., isolated from Viking spacecraft and associated surfaces.</title>
        <authorList>
            <person name="Seuylemezian A."/>
            <person name="Vaishampayan P."/>
        </authorList>
    </citation>
    <scope>NUCLEOTIDE SEQUENCE [LARGE SCALE GENOMIC DNA]</scope>
    <source>
        <strain evidence="8 9">MA001</strain>
    </source>
</reference>
<dbReference type="GO" id="GO:0050568">
    <property type="term" value="F:protein-glutamine glutaminase activity"/>
    <property type="evidence" value="ECO:0007669"/>
    <property type="project" value="UniProtKB-UniRule"/>
</dbReference>
<proteinExistence type="inferred from homology"/>
<comment type="catalytic activity">
    <reaction evidence="2 3">
        <text>[protein]-L-glutamate 5-O-methyl ester + H2O = L-glutamyl-[protein] + methanol + H(+)</text>
        <dbReference type="Rhea" id="RHEA:23236"/>
        <dbReference type="Rhea" id="RHEA-COMP:10208"/>
        <dbReference type="Rhea" id="RHEA-COMP:10311"/>
        <dbReference type="ChEBI" id="CHEBI:15377"/>
        <dbReference type="ChEBI" id="CHEBI:15378"/>
        <dbReference type="ChEBI" id="CHEBI:17790"/>
        <dbReference type="ChEBI" id="CHEBI:29973"/>
        <dbReference type="ChEBI" id="CHEBI:82795"/>
        <dbReference type="EC" id="3.1.1.61"/>
    </reaction>
</comment>
<evidence type="ECO:0000256" key="1">
    <source>
        <dbReference type="ARBA" id="ARBA00022801"/>
    </source>
</evidence>
<dbReference type="InterPro" id="IPR011006">
    <property type="entry name" value="CheY-like_superfamily"/>
</dbReference>
<evidence type="ECO:0000256" key="5">
    <source>
        <dbReference type="PROSITE-ProRule" id="PRU00169"/>
    </source>
</evidence>
<dbReference type="NCBIfam" id="NF001965">
    <property type="entry name" value="PRK00742.1"/>
    <property type="match status" value="1"/>
</dbReference>
<name>A0A398BHI6_9BACI</name>
<evidence type="ECO:0000256" key="2">
    <source>
        <dbReference type="ARBA" id="ARBA00048267"/>
    </source>
</evidence>
<dbReference type="GO" id="GO:0005737">
    <property type="term" value="C:cytoplasm"/>
    <property type="evidence" value="ECO:0007669"/>
    <property type="project" value="UniProtKB-SubCell"/>
</dbReference>
<dbReference type="Pfam" id="PF00072">
    <property type="entry name" value="Response_reg"/>
    <property type="match status" value="1"/>
</dbReference>
<dbReference type="GO" id="GO:0008984">
    <property type="term" value="F:protein-glutamate methylesterase activity"/>
    <property type="evidence" value="ECO:0007669"/>
    <property type="project" value="UniProtKB-UniRule"/>
</dbReference>
<dbReference type="GO" id="GO:0000156">
    <property type="term" value="F:phosphorelay response regulator activity"/>
    <property type="evidence" value="ECO:0007669"/>
    <property type="project" value="InterPro"/>
</dbReference>
<dbReference type="HAMAP" id="MF_00099">
    <property type="entry name" value="CheB_chemtxs"/>
    <property type="match status" value="1"/>
</dbReference>
<keyword evidence="3" id="KW-0963">Cytoplasm</keyword>
<dbReference type="SUPFAM" id="SSF52738">
    <property type="entry name" value="Methylesterase CheB, C-terminal domain"/>
    <property type="match status" value="1"/>
</dbReference>
<protein>
    <recommendedName>
        <fullName evidence="3">Protein-glutamate methylesterase/protein-glutamine glutaminase</fullName>
        <ecNumber evidence="3">3.1.1.61</ecNumber>
        <ecNumber evidence="3">3.5.1.44</ecNumber>
    </recommendedName>
</protein>
<dbReference type="InterPro" id="IPR000673">
    <property type="entry name" value="Sig_transdc_resp-reg_Me-estase"/>
</dbReference>
<feature type="active site" evidence="3 4">
    <location>
        <position position="213"/>
    </location>
</feature>
<dbReference type="PIRSF" id="PIRSF000876">
    <property type="entry name" value="RR_chemtxs_CheB"/>
    <property type="match status" value="1"/>
</dbReference>
<organism evidence="8 9">
    <name type="scientific">Peribacillus asahii</name>
    <dbReference type="NCBI Taxonomy" id="228899"/>
    <lineage>
        <taxon>Bacteria</taxon>
        <taxon>Bacillati</taxon>
        <taxon>Bacillota</taxon>
        <taxon>Bacilli</taxon>
        <taxon>Bacillales</taxon>
        <taxon>Bacillaceae</taxon>
        <taxon>Peribacillus</taxon>
    </lineage>
</organism>
<dbReference type="Gene3D" id="3.40.50.2300">
    <property type="match status" value="1"/>
</dbReference>
<keyword evidence="1 3" id="KW-0378">Hydrolase</keyword>
<dbReference type="SMART" id="SM00448">
    <property type="entry name" value="REC"/>
    <property type="match status" value="1"/>
</dbReference>
<evidence type="ECO:0000259" key="7">
    <source>
        <dbReference type="PROSITE" id="PS50122"/>
    </source>
</evidence>
<dbReference type="EC" id="3.1.1.61" evidence="3"/>
<feature type="active site" evidence="3 4">
    <location>
        <position position="186"/>
    </location>
</feature>
<dbReference type="RefSeq" id="WP_119116544.1">
    <property type="nucleotide sequence ID" value="NZ_QWVS01000013.1"/>
</dbReference>
<comment type="caution">
    <text evidence="8">The sequence shown here is derived from an EMBL/GenBank/DDBJ whole genome shotgun (WGS) entry which is preliminary data.</text>
</comment>
<keyword evidence="3 4" id="KW-0145">Chemotaxis</keyword>
<dbReference type="NCBIfam" id="NF009206">
    <property type="entry name" value="PRK12555.1"/>
    <property type="match status" value="1"/>
</dbReference>
<dbReference type="PANTHER" id="PTHR42872">
    <property type="entry name" value="PROTEIN-GLUTAMATE METHYLESTERASE/PROTEIN-GLUTAMINE GLUTAMINASE"/>
    <property type="match status" value="1"/>
</dbReference>
<comment type="function">
    <text evidence="3">Involved in chemotaxis. Part of a chemotaxis signal transduction system that modulates chemotaxis in response to various stimuli. Catalyzes the demethylation of specific methylglutamate residues introduced into the chemoreceptors (methyl-accepting chemotaxis proteins or MCP) by CheR. Also mediates the irreversible deamidation of specific glutamine residues to glutamic acid.</text>
</comment>